<dbReference type="EMBL" id="JACRIW010000046">
    <property type="protein sequence ID" value="MBI5169195.1"/>
    <property type="molecule type" value="Genomic_DNA"/>
</dbReference>
<dbReference type="Pfam" id="PF02563">
    <property type="entry name" value="Poly_export"/>
    <property type="match status" value="1"/>
</dbReference>
<organism evidence="5 6">
    <name type="scientific">Eiseniibacteriota bacterium</name>
    <dbReference type="NCBI Taxonomy" id="2212470"/>
    <lineage>
        <taxon>Bacteria</taxon>
        <taxon>Candidatus Eiseniibacteriota</taxon>
    </lineage>
</organism>
<dbReference type="Pfam" id="PF10531">
    <property type="entry name" value="SLBB"/>
    <property type="match status" value="3"/>
</dbReference>
<reference evidence="5" key="1">
    <citation type="submission" date="2020-07" db="EMBL/GenBank/DDBJ databases">
        <title>Huge and variable diversity of episymbiotic CPR bacteria and DPANN archaea in groundwater ecosystems.</title>
        <authorList>
            <person name="He C.Y."/>
            <person name="Keren R."/>
            <person name="Whittaker M."/>
            <person name="Farag I.F."/>
            <person name="Doudna J."/>
            <person name="Cate J.H.D."/>
            <person name="Banfield J.F."/>
        </authorList>
    </citation>
    <scope>NUCLEOTIDE SEQUENCE</scope>
    <source>
        <strain evidence="5">NC_groundwater_1813_Pr3_B-0.1um_71_17</strain>
    </source>
</reference>
<name>A0A933W1M2_UNCEI</name>
<dbReference type="InterPro" id="IPR049712">
    <property type="entry name" value="Poly_export"/>
</dbReference>
<evidence type="ECO:0000259" key="3">
    <source>
        <dbReference type="Pfam" id="PF02563"/>
    </source>
</evidence>
<dbReference type="GO" id="GO:0015159">
    <property type="term" value="F:polysaccharide transmembrane transporter activity"/>
    <property type="evidence" value="ECO:0007669"/>
    <property type="project" value="InterPro"/>
</dbReference>
<feature type="domain" description="Soluble ligand binding" evidence="4">
    <location>
        <begin position="140"/>
        <end position="187"/>
    </location>
</feature>
<evidence type="ECO:0000313" key="6">
    <source>
        <dbReference type="Proteomes" id="UP000696931"/>
    </source>
</evidence>
<evidence type="ECO:0000256" key="1">
    <source>
        <dbReference type="ARBA" id="ARBA00022729"/>
    </source>
</evidence>
<feature type="domain" description="Soluble ligand binding" evidence="4">
    <location>
        <begin position="312"/>
        <end position="358"/>
    </location>
</feature>
<feature type="chain" id="PRO_5038057201" evidence="2">
    <location>
        <begin position="24"/>
        <end position="528"/>
    </location>
</feature>
<dbReference type="PANTHER" id="PTHR33619:SF3">
    <property type="entry name" value="POLYSACCHARIDE EXPORT PROTEIN GFCE-RELATED"/>
    <property type="match status" value="1"/>
</dbReference>
<dbReference type="AlphaFoldDB" id="A0A933W1M2"/>
<feature type="domain" description="Polysaccharide export protein N-terminal" evidence="3">
    <location>
        <begin position="61"/>
        <end position="132"/>
    </location>
</feature>
<dbReference type="Proteomes" id="UP000696931">
    <property type="component" value="Unassembled WGS sequence"/>
</dbReference>
<evidence type="ECO:0000256" key="2">
    <source>
        <dbReference type="SAM" id="SignalP"/>
    </source>
</evidence>
<evidence type="ECO:0000313" key="5">
    <source>
        <dbReference type="EMBL" id="MBI5169195.1"/>
    </source>
</evidence>
<proteinExistence type="predicted"/>
<evidence type="ECO:0000259" key="4">
    <source>
        <dbReference type="Pfam" id="PF10531"/>
    </source>
</evidence>
<keyword evidence="1 2" id="KW-0732">Signal</keyword>
<dbReference type="PANTHER" id="PTHR33619">
    <property type="entry name" value="POLYSACCHARIDE EXPORT PROTEIN GFCE-RELATED"/>
    <property type="match status" value="1"/>
</dbReference>
<sequence length="528" mass="57840">MRRAALALCLLAALVTAPEAARAQRDEPGVTGTDRAAALDATRANAPRVIPVALAGPVDPALYRVGPGDQFVIQLRGPVTRTMPMEVDPEGMLLIPEVGPVHVSGSTLALARKDVVSRVRGQFRNVEVDLQLVRPRSFRVALVGQVREPGTVTVNATMRVGDLIEPGMLLEGASRRRIALRHLDGTREECDLARLWQAGDAVRNPLLRDGDVVEVPSATEFVVAQGAVARPGRYELSPSDHASTLLRLAGDPLPSALVDELLILRFDGTAEIETLHVNVEDVYSGRNDPSLGDGDHLYLYFLPRYRLQHEAHIVGEVQRPGAYPITEGATRLSQLVRSASGFLPGADLTSIHVRRRTAPGAEKDAELDRLLRLSRSELTASEYEVLRTRLASQREEYRVHWSSVLRDTSRDLLLRDGDVVQIDRLVLSIRVDGEVRRPGIVNFVPGTSVEDYVRTAGGYTSRAWHGKVRVTRAVTGQTLLARNVRSLDPGDFVWVPEKPDVTVWEQAGRVLSSLAQIATVVIAIRSVR</sequence>
<comment type="caution">
    <text evidence="5">The sequence shown here is derived from an EMBL/GenBank/DDBJ whole genome shotgun (WGS) entry which is preliminary data.</text>
</comment>
<accession>A0A933W1M2</accession>
<dbReference type="InterPro" id="IPR003715">
    <property type="entry name" value="Poly_export_N"/>
</dbReference>
<gene>
    <name evidence="5" type="ORF">HZA61_06880</name>
</gene>
<protein>
    <submittedName>
        <fullName evidence="5">SLBB domain-containing protein</fullName>
    </submittedName>
</protein>
<dbReference type="InterPro" id="IPR019554">
    <property type="entry name" value="Soluble_ligand-bd"/>
</dbReference>
<feature type="signal peptide" evidence="2">
    <location>
        <begin position="1"/>
        <end position="23"/>
    </location>
</feature>
<feature type="domain" description="Soluble ligand binding" evidence="4">
    <location>
        <begin position="429"/>
        <end position="477"/>
    </location>
</feature>
<dbReference type="Gene3D" id="3.10.560.10">
    <property type="entry name" value="Outer membrane lipoprotein wza domain like"/>
    <property type="match status" value="4"/>
</dbReference>